<dbReference type="GO" id="GO:0004930">
    <property type="term" value="F:G protein-coupled receptor activity"/>
    <property type="evidence" value="ECO:0007669"/>
    <property type="project" value="InterPro"/>
</dbReference>
<dbReference type="PROSITE" id="PS50262">
    <property type="entry name" value="G_PROTEIN_RECEP_F1_2"/>
    <property type="match status" value="1"/>
</dbReference>
<feature type="transmembrane region" description="Helical" evidence="5">
    <location>
        <begin position="174"/>
        <end position="202"/>
    </location>
</feature>
<dbReference type="Gene3D" id="1.20.1070.10">
    <property type="entry name" value="Rhodopsin 7-helix transmembrane proteins"/>
    <property type="match status" value="1"/>
</dbReference>
<protein>
    <recommendedName>
        <fullName evidence="6">G-protein coupled receptors family 1 profile domain-containing protein</fullName>
    </recommendedName>
</protein>
<gene>
    <name evidence="7" type="ORF">MS3_00001529</name>
    <name evidence="8" type="ORF">MS3_00333</name>
</gene>
<evidence type="ECO:0000313" key="7">
    <source>
        <dbReference type="EMBL" id="KAH9595514.1"/>
    </source>
</evidence>
<reference evidence="7" key="2">
    <citation type="journal article" date="2019" name="Gigascience">
        <title>High-quality Schistosoma haematobium genome achieved by single-molecule and long-range sequencing.</title>
        <authorList>
            <person name="Stroehlein A.J."/>
            <person name="Korhonen P.K."/>
            <person name="Chong T.M."/>
            <person name="Lim Y.L."/>
            <person name="Chan K.G."/>
            <person name="Webster B."/>
            <person name="Rollinson D."/>
            <person name="Brindley P.J."/>
            <person name="Gasser R.B."/>
            <person name="Young N.D."/>
        </authorList>
    </citation>
    <scope>NUCLEOTIDE SEQUENCE</scope>
</reference>
<evidence type="ECO:0000313" key="8">
    <source>
        <dbReference type="EMBL" id="KGB32211.1"/>
    </source>
</evidence>
<keyword evidence="9" id="KW-1185">Reference proteome</keyword>
<dbReference type="CTD" id="24588160"/>
<dbReference type="PANTHER" id="PTHR45698:SF1">
    <property type="entry name" value="TRACE AMINE-ASSOCIATED RECEPTOR 13C-LIKE"/>
    <property type="match status" value="1"/>
</dbReference>
<keyword evidence="4 5" id="KW-0472">Membrane</keyword>
<reference evidence="7" key="3">
    <citation type="submission" date="2021-06" db="EMBL/GenBank/DDBJ databases">
        <title>Chromosome-level genome assembly for S. haematobium.</title>
        <authorList>
            <person name="Stroehlein A.J."/>
        </authorList>
    </citation>
    <scope>NUCLEOTIDE SEQUENCE</scope>
</reference>
<evidence type="ECO:0000313" key="9">
    <source>
        <dbReference type="Proteomes" id="UP000471633"/>
    </source>
</evidence>
<keyword evidence="3 5" id="KW-1133">Transmembrane helix</keyword>
<dbReference type="AlphaFoldDB" id="A0A095AEE8"/>
<feature type="domain" description="G-protein coupled receptors family 1 profile" evidence="6">
    <location>
        <begin position="25"/>
        <end position="291"/>
    </location>
</feature>
<sequence length="328" mass="37209">MNGTIYISLPIRIIITTEGIFGIILNIVAIIVVFTSQFGSKFTTFVFRAQPIFDLSACFSTAMYYMIQSISSVNNGTGIYIIDVIICHFWFRNGLFWLPCILSVQNLVCISLDRASSVLFLGSFKTYTNRFFLLYFLYMLTMLLILYIPTPLLRRYTDGQCVMDFSFPWIQTKVFLGYIVYSWVVFSYFVPVLVTLVSHAWIIHVLKISSPSHQNCTTQNFEATLQIQKKITQLVITTTIMSCQLAILHSFECISQILIACEVVVYTYGTPIEQMGTILILLGCTLNPCILIFSTAPLRKRLLTSVKSVTERISSIATIGKHTESLIQ</sequence>
<dbReference type="EMBL" id="AMPZ03000001">
    <property type="protein sequence ID" value="KAH9595514.1"/>
    <property type="molecule type" value="Genomic_DNA"/>
</dbReference>
<dbReference type="InterPro" id="IPR000276">
    <property type="entry name" value="GPCR_Rhodpsn"/>
</dbReference>
<feature type="transmembrane region" description="Helical" evidence="5">
    <location>
        <begin position="278"/>
        <end position="298"/>
    </location>
</feature>
<dbReference type="InterPro" id="IPR017452">
    <property type="entry name" value="GPCR_Rhodpsn_7TM"/>
</dbReference>
<dbReference type="RefSeq" id="XP_012791982.1">
    <property type="nucleotide sequence ID" value="XM_012936528.1"/>
</dbReference>
<dbReference type="CDD" id="cd00637">
    <property type="entry name" value="7tm_classA_rhodopsin-like"/>
    <property type="match status" value="1"/>
</dbReference>
<evidence type="ECO:0000256" key="1">
    <source>
        <dbReference type="ARBA" id="ARBA00004370"/>
    </source>
</evidence>
<dbReference type="PRINTS" id="PR00237">
    <property type="entry name" value="GPCRRHODOPSN"/>
</dbReference>
<reference evidence="7" key="4">
    <citation type="journal article" date="2022" name="PLoS Pathog.">
        <title>Chromosome-level genome of Schistosoma haematobium underpins genome-wide explorations of molecular variation.</title>
        <authorList>
            <person name="Stroehlein A.J."/>
            <person name="Korhonen P.K."/>
            <person name="Lee V.V."/>
            <person name="Ralph S.A."/>
            <person name="Mentink-Kane M."/>
            <person name="You H."/>
            <person name="McManus D.P."/>
            <person name="Tchuente L.T."/>
            <person name="Stothard J.R."/>
            <person name="Kaur P."/>
            <person name="Dudchenko O."/>
            <person name="Aiden E.L."/>
            <person name="Yang B."/>
            <person name="Yang H."/>
            <person name="Emery A.M."/>
            <person name="Webster B.L."/>
            <person name="Brindley P.J."/>
            <person name="Rollinson D."/>
            <person name="Chang B.C.H."/>
            <person name="Gasser R.B."/>
            <person name="Young N.D."/>
        </authorList>
    </citation>
    <scope>NUCLEOTIDE SEQUENCE</scope>
</reference>
<accession>A0A095AEE8</accession>
<feature type="transmembrane region" description="Helical" evidence="5">
    <location>
        <begin position="20"/>
        <end position="39"/>
    </location>
</feature>
<reference evidence="8" key="1">
    <citation type="journal article" date="2012" name="Nat. Genet.">
        <title>Whole-genome sequence of Schistosoma haematobium.</title>
        <authorList>
            <person name="Young N.D."/>
            <person name="Jex A.R."/>
            <person name="Li B."/>
            <person name="Liu S."/>
            <person name="Yang L."/>
            <person name="Xiong Z."/>
            <person name="Li Y."/>
            <person name="Cantacessi C."/>
            <person name="Hall R.S."/>
            <person name="Xu X."/>
            <person name="Chen F."/>
            <person name="Wu X."/>
            <person name="Zerlotini A."/>
            <person name="Oliveira G."/>
            <person name="Hofmann A."/>
            <person name="Zhang G."/>
            <person name="Fang X."/>
            <person name="Kang Y."/>
            <person name="Campbell B.E."/>
            <person name="Loukas A."/>
            <person name="Ranganathan S."/>
            <person name="Rollinson D."/>
            <person name="Rinaldi G."/>
            <person name="Brindley P.J."/>
            <person name="Yang H."/>
            <person name="Wang J."/>
            <person name="Wang J."/>
            <person name="Gasser R.B."/>
        </authorList>
    </citation>
    <scope>NUCLEOTIDE SEQUENCE [LARGE SCALE GENOMIC DNA]</scope>
</reference>
<feature type="transmembrane region" description="Helical" evidence="5">
    <location>
        <begin position="132"/>
        <end position="153"/>
    </location>
</feature>
<evidence type="ECO:0000256" key="3">
    <source>
        <dbReference type="ARBA" id="ARBA00022989"/>
    </source>
</evidence>
<dbReference type="EMBL" id="KL250495">
    <property type="protein sequence ID" value="KGB32211.1"/>
    <property type="molecule type" value="Genomic_DNA"/>
</dbReference>
<evidence type="ECO:0000256" key="4">
    <source>
        <dbReference type="ARBA" id="ARBA00023136"/>
    </source>
</evidence>
<organism evidence="8">
    <name type="scientific">Schistosoma haematobium</name>
    <name type="common">Blood fluke</name>
    <dbReference type="NCBI Taxonomy" id="6185"/>
    <lineage>
        <taxon>Eukaryota</taxon>
        <taxon>Metazoa</taxon>
        <taxon>Spiralia</taxon>
        <taxon>Lophotrochozoa</taxon>
        <taxon>Platyhelminthes</taxon>
        <taxon>Trematoda</taxon>
        <taxon>Digenea</taxon>
        <taxon>Strigeidida</taxon>
        <taxon>Schistosomatoidea</taxon>
        <taxon>Schistosomatidae</taxon>
        <taxon>Schistosoma</taxon>
    </lineage>
</organism>
<proteinExistence type="predicted"/>
<dbReference type="SUPFAM" id="SSF81321">
    <property type="entry name" value="Family A G protein-coupled receptor-like"/>
    <property type="match status" value="1"/>
</dbReference>
<comment type="subcellular location">
    <subcellularLocation>
        <location evidence="1">Membrane</location>
    </subcellularLocation>
</comment>
<name>A0A095AEE8_SCHHA</name>
<dbReference type="PANTHER" id="PTHR45698">
    <property type="entry name" value="TRACE AMINE-ASSOCIATED RECEPTOR 19N-RELATED"/>
    <property type="match status" value="1"/>
</dbReference>
<evidence type="ECO:0000259" key="6">
    <source>
        <dbReference type="PROSITE" id="PS50262"/>
    </source>
</evidence>
<dbReference type="KEGG" id="shx:MS3_00001529"/>
<dbReference type="Proteomes" id="UP000471633">
    <property type="component" value="Unassembled WGS sequence"/>
</dbReference>
<evidence type="ECO:0000256" key="5">
    <source>
        <dbReference type="SAM" id="Phobius"/>
    </source>
</evidence>
<evidence type="ECO:0000256" key="2">
    <source>
        <dbReference type="ARBA" id="ARBA00022692"/>
    </source>
</evidence>
<dbReference type="GO" id="GO:0016020">
    <property type="term" value="C:membrane"/>
    <property type="evidence" value="ECO:0007669"/>
    <property type="project" value="UniProtKB-SubCell"/>
</dbReference>
<keyword evidence="2 5" id="KW-0812">Transmembrane</keyword>
<dbReference type="GeneID" id="24588160"/>